<dbReference type="EMBL" id="AB116649">
    <property type="protein sequence ID" value="BAD35158.1"/>
    <property type="molecule type" value="Genomic_DNA"/>
</dbReference>
<dbReference type="InterPro" id="IPR008979">
    <property type="entry name" value="Galactose-bd-like_sf"/>
</dbReference>
<dbReference type="InterPro" id="IPR048645">
    <property type="entry name" value="Cry1Ac-like_dom-VII"/>
</dbReference>
<dbReference type="AlphaFoldDB" id="Q6BE08"/>
<protein>
    <submittedName>
        <fullName evidence="4">C-terminal half of Cry protein</fullName>
    </submittedName>
</protein>
<evidence type="ECO:0000313" key="3">
    <source>
        <dbReference type="EMBL" id="BAD35158.1"/>
    </source>
</evidence>
<dbReference type="Pfam" id="PF21463">
    <property type="entry name" value="Cry1Ac_dom-VII"/>
    <property type="match status" value="1"/>
</dbReference>
<reference evidence="3" key="2">
    <citation type="journal article" date="2005" name="J. Biochem.">
        <title>Typical three-domain cry proteins of Bacillus thuringiensis strain A1462 exhibit cytocidal activity on limited human cancer cells.</title>
        <authorList>
            <person name="Yamashita S."/>
            <person name="Katayama H."/>
            <person name="Saitoh H."/>
            <person name="Akao T."/>
            <person name="Park Y.S."/>
            <person name="Mizuki E."/>
            <person name="Ohba M."/>
            <person name="Ito A."/>
        </authorList>
    </citation>
    <scope>NUCLEOTIDE SEQUENCE</scope>
    <source>
        <strain evidence="3">A1462</strain>
    </source>
</reference>
<evidence type="ECO:0000259" key="1">
    <source>
        <dbReference type="Pfam" id="PF17997"/>
    </source>
</evidence>
<feature type="domain" description="Pesticidal crystal protein Cry" evidence="1">
    <location>
        <begin position="71"/>
        <end position="171"/>
    </location>
</feature>
<organism evidence="4">
    <name type="scientific">Bacillus thuringiensis</name>
    <dbReference type="NCBI Taxonomy" id="1428"/>
    <lineage>
        <taxon>Bacteria</taxon>
        <taxon>Bacillati</taxon>
        <taxon>Bacillota</taxon>
        <taxon>Bacilli</taxon>
        <taxon>Bacillales</taxon>
        <taxon>Bacillaceae</taxon>
        <taxon>Bacillus</taxon>
        <taxon>Bacillus cereus group</taxon>
    </lineage>
</organism>
<evidence type="ECO:0000259" key="2">
    <source>
        <dbReference type="Pfam" id="PF21463"/>
    </source>
</evidence>
<dbReference type="SUPFAM" id="SSF49785">
    <property type="entry name" value="Galactose-binding domain-like"/>
    <property type="match status" value="1"/>
</dbReference>
<proteinExistence type="predicted"/>
<dbReference type="InterPro" id="IPR041587">
    <property type="entry name" value="Cry_V"/>
</dbReference>
<dbReference type="Gene3D" id="2.60.120.260">
    <property type="entry name" value="Galactose-binding domain-like"/>
    <property type="match status" value="1"/>
</dbReference>
<accession>Q6BE08</accession>
<dbReference type="Pfam" id="PF17997">
    <property type="entry name" value="Cry1Ac_D5"/>
    <property type="match status" value="2"/>
</dbReference>
<feature type="domain" description="Cry1Ac-like" evidence="2">
    <location>
        <begin position="392"/>
        <end position="469"/>
    </location>
</feature>
<feature type="domain" description="Pesticidal crystal protein Cry" evidence="1">
    <location>
        <begin position="220"/>
        <end position="273"/>
    </location>
</feature>
<evidence type="ECO:0000313" key="4">
    <source>
        <dbReference type="EMBL" id="BAD35161.1"/>
    </source>
</evidence>
<dbReference type="EMBL" id="AB116650">
    <property type="protein sequence ID" value="BAD35161.1"/>
    <property type="molecule type" value="Genomic_DNA"/>
</dbReference>
<name>Q6BE08_BACTU</name>
<reference evidence="4" key="1">
    <citation type="submission" date="2003-08" db="EMBL/GenBank/DDBJ databases">
        <title>cell-killing toxin gene and other genes in 8,605bp DNA from Bacillus thuringiensis.</title>
        <authorList>
            <person name="Yamashita S."/>
            <person name="Saitoh H."/>
            <person name="Katayama H."/>
            <person name="Akao T."/>
            <person name="Mizuki E."/>
            <person name="Park Y."/>
            <person name="Ohba M."/>
            <person name="Ito A."/>
        </authorList>
    </citation>
    <scope>NUCLEOTIDE SEQUENCE</scope>
    <source>
        <strain evidence="4">A1462</strain>
    </source>
</reference>
<sequence>MNYNVTKAREAVQALFSNPTTLQLKVTDHHVNQVARLVECIADQIHPKEKMCLLDQVKLAKRLSRERNLLNYGDFESSDWVGTDGWNVSTNVYTVADNPIFKDHYLNMPSANNPILSDKIFPTYAYQKVEESRLKPYTRYIVRGFVGSSKDLEILVARYDKEVHKRMNVPNDIIPTSPCTGEPVSQPTPYPVMPSNTMPQDMWCNPCGNGYQTAAGMMVQSTGMMCQDPHEFKFHIDIGELDMERNLGIWIGFKVGTTEGMATLDNIEVVEVGPLTGDALTRMQKRETKWKQKLTEKRMKIEKAVQIARDAIQTLFTCPNQSCLQSAITLQNILRAEKLVQKIPYVYNQFLQGVLSAVPGEAYAYDIFQQLSDAVATARALYNQRNVLNNGDFSAGLSNWNGTEGADVQQIGNASVLVISDWSASLSQHVYVKPEHSYLLRVTARKEGSGEGYVTISDGTEENTETLKFMVGEETTGATMSTIRSNIRERYNERNMATPDPDAYGGTNGYASNQNMVNYSSENYGMSAHSGNNNMNYQSESFGSKPYGDGNSMINGSSNNYEANGYPGNNNINDQSENYGANAYSSNNMNYQSESSGFTPYGDENNMTNYPSNNYEMNPYSSDMNMSMNRGSDCGCGCSANAYPGGNMMMNNYSSSTYEMNTYPSSTNMTNHQGMGCGCHYSTNEYPMIEENIPDFSGYVTKTVEIFPETNRVCIEIGETAGTFMVESIELIRMDCE</sequence>